<organism evidence="1 2">
    <name type="scientific">Naganishia adeliensis</name>
    <dbReference type="NCBI Taxonomy" id="92952"/>
    <lineage>
        <taxon>Eukaryota</taxon>
        <taxon>Fungi</taxon>
        <taxon>Dikarya</taxon>
        <taxon>Basidiomycota</taxon>
        <taxon>Agaricomycotina</taxon>
        <taxon>Tremellomycetes</taxon>
        <taxon>Filobasidiales</taxon>
        <taxon>Filobasidiaceae</taxon>
        <taxon>Naganishia</taxon>
    </lineage>
</organism>
<comment type="caution">
    <text evidence="1">The sequence shown here is derived from an EMBL/GenBank/DDBJ whole genome shotgun (WGS) entry which is preliminary data.</text>
</comment>
<protein>
    <submittedName>
        <fullName evidence="1">Uncharacterized protein</fullName>
    </submittedName>
</protein>
<name>A0ACC2VMA4_9TREE</name>
<proteinExistence type="predicted"/>
<dbReference type="EMBL" id="JASBWS010000078">
    <property type="protein sequence ID" value="KAJ9100124.1"/>
    <property type="molecule type" value="Genomic_DNA"/>
</dbReference>
<evidence type="ECO:0000313" key="2">
    <source>
        <dbReference type="Proteomes" id="UP001230649"/>
    </source>
</evidence>
<keyword evidence="2" id="KW-1185">Reference proteome</keyword>
<sequence length="1323" mass="146516">MPPSASATPKRTQAFKRPAPSDGFPASPVPSKLRNPRGGTPRQSIGQQGSTTVATAGSTVARRTRGGSRLASVTSANAYDDGFGYERHGSVGLGSVTSEFPARHQVPRYGPARGAVLAKDQVYKVFATGDIPVDVWNVIQSFDAIKDAPLTRAYIDPSIGWALLSTATTTYVWNHAKRTSSASPTCYTFPHTKTSRRAVPPLTALVQHGHASAGSEPGVLFVYPATGKISCWDRVAMVLANTASKGAVKGRIEVGVELADGEVINGLTKLERDLFLITTSTSRAFRLSLSQSSGQPTLTLKPFEITTRKIFIASSTTPYLFPPAHAGAEGIKSVAIGEAMSPSKGLVKGLVGDATRDVWLLTDTHCQRWTVGAENQKIHSQFNLSQILVDSTAFLGTVSGGAAAHELPRTRSVVADSLQLLNIAAFANGRIAVLVSYTLGSNARDAAFAVVVLREDAMMADNLVVENSVLLDYREVASNYNRVTRPALVVPKHGRFAFVKFMRAIVTCSLADGLPYQQIALLHADSANAFIGTGSILDVDPSQRHAPDNAADELSQFYTFLPQSGIICLEASVDALLKIGQNVDLFTPNALLKTRLEQAVFFSDSRNPLTFDLQPGYAGSIESAALEVSESIVSSTYSDQSPHGDMAHEFEKRLVWLDEIIHFLQRNDVLKDVSRDTKQRLLVDLQTVNSGAGLWTFLNVKGRLSMLGSGNYLSFLGDAILEWAEEHSYPAEHEDVVRSFFKHHLSSLPDVLHRARNMLQQRTEIGAAIAVLSEWQLGVNEAFLIAFEAALIDDMAERVERYGLDLMKAVSTRLWLTDEAIVDDLKYVYRQSVQLLQARSGHFGSAIDDSVEAQDEVTLDQQRKQRVLKDQISRMVYPLCYALEACARYAAHEIEQQPDQRGAIQYQERYENDMQEAIVALTNIDVELAYHMAEHHLHYAALVYLATHEQFGSPDRLEQYMQGHIGRAHGQRAINHQASRFAQQLYSMYYNQGKSLVCREKNRYFELLNQRPEYYPLLSDFFRRQSAPKLAWIHDINMGKFDKAGEALIQASLEESRLHGQQVMLSISKLSLVADNLRRFQGGPPDEDRQQTLDLIEDRLELGAKTERVVKMILDVARPTSSLQHVNVDKVVQRYMAAKSQNLGDYPYHIELFRKIATDAMSGLAVSHEDLADLLSLKDNADEEIDDYVEAVQVCRVIPKPEGSTKNRQTTCLRSLWRRIWLHDDWTDIADTSKQTDEEVQERRMATAAFQLIKATREGDLPKEYMLSPEVAATPPTEAELRARFGPTADIQGLLEEQMAEAERLHSLAVQGVFADFLSSYEA</sequence>
<gene>
    <name evidence="1" type="ORF">QFC20_005536</name>
</gene>
<accession>A0ACC2VMA4</accession>
<dbReference type="Proteomes" id="UP001230649">
    <property type="component" value="Unassembled WGS sequence"/>
</dbReference>
<evidence type="ECO:0000313" key="1">
    <source>
        <dbReference type="EMBL" id="KAJ9100124.1"/>
    </source>
</evidence>
<reference evidence="1" key="1">
    <citation type="submission" date="2023-04" db="EMBL/GenBank/DDBJ databases">
        <title>Draft Genome sequencing of Naganishia species isolated from polar environments using Oxford Nanopore Technology.</title>
        <authorList>
            <person name="Leo P."/>
            <person name="Venkateswaran K."/>
        </authorList>
    </citation>
    <scope>NUCLEOTIDE SEQUENCE</scope>
    <source>
        <strain evidence="1">MNA-CCFEE 5262</strain>
    </source>
</reference>